<name>A0A327QIW2_9BACT</name>
<gene>
    <name evidence="4" type="ORF">LX64_03170</name>
</gene>
<evidence type="ECO:0000259" key="3">
    <source>
        <dbReference type="SMART" id="SM00244"/>
    </source>
</evidence>
<sequence>MKQVIINTGTIGILYKEKRFEKILTAGSYRFWSNNNEVEVHNLQDVFNPRIPLNIALQEQALAQALQVIDVAFNEIVLVYENALLKRVLSAGQYAFWKDYTAYSFVTVNTDEVDITQLKNKAESAHNLLAPYVSRTMVDAHEKVLFFIDNKFDRILGSGMHAFWKNTASIHTFHRIDTRQLMQENPMVGALQLDLLMQYPAIAEALALIVVEENQLAILFDKKNIKHVLPMGKYAYWKNIQQYRIEYVDIAAIEIAPKYNRSLLAVPMLNAYVRSFVVEPYEKGVLYVDGDFHSIAAPNVYNFWKNETRILLHKVDTRQQQLDMNGQEILTKDKANIRINFACQYKVIDILKAVENKEYEKQLYALAQLSLREQVGAYTLDELLDKRDAITPLILESLRAKVTELGVEVAYCGIRDIILPGDVKEILNQVLIAEKTAQANVIMRREETASTRSLMNTAKLMEDNAMLYKLKEMEYVEKIADKISNISLNGSGDVIGQLKQIFIPHQ</sequence>
<evidence type="ECO:0000256" key="2">
    <source>
        <dbReference type="ARBA" id="ARBA00008164"/>
    </source>
</evidence>
<dbReference type="SMART" id="SM00244">
    <property type="entry name" value="PHB"/>
    <property type="match status" value="1"/>
</dbReference>
<proteinExistence type="inferred from homology"/>
<organism evidence="4 5">
    <name type="scientific">Chitinophaga skermanii</name>
    <dbReference type="NCBI Taxonomy" id="331697"/>
    <lineage>
        <taxon>Bacteria</taxon>
        <taxon>Pseudomonadati</taxon>
        <taxon>Bacteroidota</taxon>
        <taxon>Chitinophagia</taxon>
        <taxon>Chitinophagales</taxon>
        <taxon>Chitinophagaceae</taxon>
        <taxon>Chitinophaga</taxon>
    </lineage>
</organism>
<dbReference type="InterPro" id="IPR001972">
    <property type="entry name" value="Stomatin_HflK_fam"/>
</dbReference>
<reference evidence="4 5" key="1">
    <citation type="submission" date="2018-06" db="EMBL/GenBank/DDBJ databases">
        <title>Genomic Encyclopedia of Archaeal and Bacterial Type Strains, Phase II (KMG-II): from individual species to whole genera.</title>
        <authorList>
            <person name="Goeker M."/>
        </authorList>
    </citation>
    <scope>NUCLEOTIDE SEQUENCE [LARGE SCALE GENOMIC DNA]</scope>
    <source>
        <strain evidence="4 5">DSM 23857</strain>
    </source>
</reference>
<dbReference type="PANTHER" id="PTHR10264:SF83">
    <property type="entry name" value="BLL5629 PROTEIN"/>
    <property type="match status" value="1"/>
</dbReference>
<keyword evidence="5" id="KW-1185">Reference proteome</keyword>
<dbReference type="InterPro" id="IPR001107">
    <property type="entry name" value="Band_7"/>
</dbReference>
<accession>A0A327QIW2</accession>
<comment type="similarity">
    <text evidence="2">Belongs to the band 7/mec-2 family.</text>
</comment>
<dbReference type="RefSeq" id="WP_111598585.1">
    <property type="nucleotide sequence ID" value="NZ_QLLL01000005.1"/>
</dbReference>
<dbReference type="Pfam" id="PF01145">
    <property type="entry name" value="Band_7"/>
    <property type="match status" value="1"/>
</dbReference>
<evidence type="ECO:0000256" key="1">
    <source>
        <dbReference type="ARBA" id="ARBA00004167"/>
    </source>
</evidence>
<evidence type="ECO:0000313" key="4">
    <source>
        <dbReference type="EMBL" id="RAJ04290.1"/>
    </source>
</evidence>
<dbReference type="InterPro" id="IPR043202">
    <property type="entry name" value="Band-7_stomatin-like"/>
</dbReference>
<feature type="domain" description="Band 7" evidence="3">
    <location>
        <begin position="273"/>
        <end position="431"/>
    </location>
</feature>
<dbReference type="AlphaFoldDB" id="A0A327QIW2"/>
<evidence type="ECO:0000313" key="5">
    <source>
        <dbReference type="Proteomes" id="UP000249547"/>
    </source>
</evidence>
<dbReference type="CDD" id="cd13438">
    <property type="entry name" value="SPFH_eoslipins_u2"/>
    <property type="match status" value="1"/>
</dbReference>
<dbReference type="OrthoDB" id="5501731at2"/>
<comment type="subcellular location">
    <subcellularLocation>
        <location evidence="1">Membrane</location>
        <topology evidence="1">Single-pass membrane protein</topology>
    </subcellularLocation>
</comment>
<protein>
    <submittedName>
        <fullName evidence="4">SPFH domain/Band 7 family protein</fullName>
    </submittedName>
</protein>
<dbReference type="EMBL" id="QLLL01000005">
    <property type="protein sequence ID" value="RAJ04290.1"/>
    <property type="molecule type" value="Genomic_DNA"/>
</dbReference>
<dbReference type="Gene3D" id="3.30.479.30">
    <property type="entry name" value="Band 7 domain"/>
    <property type="match status" value="1"/>
</dbReference>
<dbReference type="Proteomes" id="UP000249547">
    <property type="component" value="Unassembled WGS sequence"/>
</dbReference>
<comment type="caution">
    <text evidence="4">The sequence shown here is derived from an EMBL/GenBank/DDBJ whole genome shotgun (WGS) entry which is preliminary data.</text>
</comment>
<dbReference type="PRINTS" id="PR00721">
    <property type="entry name" value="STOMATIN"/>
</dbReference>
<dbReference type="PANTHER" id="PTHR10264">
    <property type="entry name" value="BAND 7 PROTEIN-RELATED"/>
    <property type="match status" value="1"/>
</dbReference>
<dbReference type="SUPFAM" id="SSF117892">
    <property type="entry name" value="Band 7/SPFH domain"/>
    <property type="match status" value="1"/>
</dbReference>
<dbReference type="GO" id="GO:0005886">
    <property type="term" value="C:plasma membrane"/>
    <property type="evidence" value="ECO:0007669"/>
    <property type="project" value="InterPro"/>
</dbReference>
<dbReference type="InterPro" id="IPR036013">
    <property type="entry name" value="Band_7/SPFH_dom_sf"/>
</dbReference>